<dbReference type="Pfam" id="PF00487">
    <property type="entry name" value="FA_desaturase"/>
    <property type="match status" value="1"/>
</dbReference>
<name>A0A6J6HH23_9ZZZZ</name>
<sequence>MTVAAPLPEELEITIENQALSETAENSKALRIEQVRGENLVAAKYWGDIQWRIIATFIMFSICWCGVIFLGLNQVLPLWLCLIVNSVFASTFYMPLHEAAHKNIWGKRTTSRWVEDAIGKACSIPTGINFSSHRAGHMRHHAFTNDPARDPDHFTDGRLSELPVKFYGMTMVYSFLPFFALIKPLRVLLPQDMKRLLSDRQASKSEGKAQIRFWLLSTIFLVVCFATGHGVEALMLWWLPARIQLCWLMFIFAWYPHHPANETSRYRHTRVAVFRGSGMLIRGHDHHAMHHLFPRVPHYRLKALWKELAPDLVQRGVRAEGRAVGATSPVVW</sequence>
<proteinExistence type="predicted"/>
<dbReference type="InterPro" id="IPR012171">
    <property type="entry name" value="Fatty_acid_desaturase"/>
</dbReference>
<dbReference type="InterPro" id="IPR005804">
    <property type="entry name" value="FA_desaturase_dom"/>
</dbReference>
<accession>A0A6J6HH23</accession>
<dbReference type="GO" id="GO:0016020">
    <property type="term" value="C:membrane"/>
    <property type="evidence" value="ECO:0007669"/>
    <property type="project" value="TreeGrafter"/>
</dbReference>
<feature type="transmembrane region" description="Helical" evidence="1">
    <location>
        <begin position="210"/>
        <end position="229"/>
    </location>
</feature>
<protein>
    <submittedName>
        <fullName evidence="3">Unannotated protein</fullName>
    </submittedName>
</protein>
<evidence type="ECO:0000256" key="1">
    <source>
        <dbReference type="SAM" id="Phobius"/>
    </source>
</evidence>
<feature type="domain" description="Fatty acid desaturase" evidence="2">
    <location>
        <begin position="75"/>
        <end position="317"/>
    </location>
</feature>
<feature type="transmembrane region" description="Helical" evidence="1">
    <location>
        <begin position="235"/>
        <end position="255"/>
    </location>
</feature>
<organism evidence="3">
    <name type="scientific">freshwater metagenome</name>
    <dbReference type="NCBI Taxonomy" id="449393"/>
    <lineage>
        <taxon>unclassified sequences</taxon>
        <taxon>metagenomes</taxon>
        <taxon>ecological metagenomes</taxon>
    </lineage>
</organism>
<dbReference type="AlphaFoldDB" id="A0A6J6HH23"/>
<keyword evidence="1" id="KW-0812">Transmembrane</keyword>
<dbReference type="GO" id="GO:0016717">
    <property type="term" value="F:oxidoreductase activity, acting on paired donors, with oxidation of a pair of donors resulting in the reduction of molecular oxygen to two molecules of water"/>
    <property type="evidence" value="ECO:0007669"/>
    <property type="project" value="TreeGrafter"/>
</dbReference>
<dbReference type="PANTHER" id="PTHR19353:SF19">
    <property type="entry name" value="DELTA(5) FATTY ACID DESATURASE C-RELATED"/>
    <property type="match status" value="1"/>
</dbReference>
<dbReference type="EMBL" id="CAEZUN010000175">
    <property type="protein sequence ID" value="CAB4610384.1"/>
    <property type="molecule type" value="Genomic_DNA"/>
</dbReference>
<evidence type="ECO:0000259" key="2">
    <source>
        <dbReference type="Pfam" id="PF00487"/>
    </source>
</evidence>
<feature type="transmembrane region" description="Helical" evidence="1">
    <location>
        <begin position="78"/>
        <end position="96"/>
    </location>
</feature>
<gene>
    <name evidence="3" type="ORF">UFOPK1826_01223</name>
</gene>
<evidence type="ECO:0000313" key="3">
    <source>
        <dbReference type="EMBL" id="CAB4610384.1"/>
    </source>
</evidence>
<feature type="transmembrane region" description="Helical" evidence="1">
    <location>
        <begin position="166"/>
        <end position="189"/>
    </location>
</feature>
<dbReference type="GO" id="GO:0008610">
    <property type="term" value="P:lipid biosynthetic process"/>
    <property type="evidence" value="ECO:0007669"/>
    <property type="project" value="UniProtKB-ARBA"/>
</dbReference>
<dbReference type="PANTHER" id="PTHR19353">
    <property type="entry name" value="FATTY ACID DESATURASE 2"/>
    <property type="match status" value="1"/>
</dbReference>
<feature type="transmembrane region" description="Helical" evidence="1">
    <location>
        <begin position="49"/>
        <end position="71"/>
    </location>
</feature>
<keyword evidence="1" id="KW-0472">Membrane</keyword>
<keyword evidence="1" id="KW-1133">Transmembrane helix</keyword>
<reference evidence="3" key="1">
    <citation type="submission" date="2020-05" db="EMBL/GenBank/DDBJ databases">
        <authorList>
            <person name="Chiriac C."/>
            <person name="Salcher M."/>
            <person name="Ghai R."/>
            <person name="Kavagutti S V."/>
        </authorList>
    </citation>
    <scope>NUCLEOTIDE SEQUENCE</scope>
</reference>